<comment type="subcellular location">
    <subcellularLocation>
        <location evidence="1">Membrane</location>
        <topology evidence="1">Single-pass membrane protein</topology>
    </subcellularLocation>
</comment>
<evidence type="ECO:0000313" key="9">
    <source>
        <dbReference type="Proteomes" id="UP001054252"/>
    </source>
</evidence>
<evidence type="ECO:0000256" key="3">
    <source>
        <dbReference type="ARBA" id="ARBA00022729"/>
    </source>
</evidence>
<dbReference type="AlphaFoldDB" id="A0AAV5HQN8"/>
<dbReference type="GO" id="GO:0030247">
    <property type="term" value="F:polysaccharide binding"/>
    <property type="evidence" value="ECO:0007669"/>
    <property type="project" value="InterPro"/>
</dbReference>
<evidence type="ECO:0000256" key="2">
    <source>
        <dbReference type="ARBA" id="ARBA00022692"/>
    </source>
</evidence>
<proteinExistence type="predicted"/>
<dbReference type="Proteomes" id="UP001054252">
    <property type="component" value="Unassembled WGS sequence"/>
</dbReference>
<feature type="domain" description="Wall-associated receptor kinase galacturonan-binding" evidence="7">
    <location>
        <begin position="33"/>
        <end position="86"/>
    </location>
</feature>
<evidence type="ECO:0000256" key="5">
    <source>
        <dbReference type="ARBA" id="ARBA00023136"/>
    </source>
</evidence>
<dbReference type="Pfam" id="PF13947">
    <property type="entry name" value="GUB_WAK_bind"/>
    <property type="match status" value="1"/>
</dbReference>
<accession>A0AAV5HQN8</accession>
<keyword evidence="5" id="KW-0472">Membrane</keyword>
<organism evidence="8 9">
    <name type="scientific">Rubroshorea leprosula</name>
    <dbReference type="NCBI Taxonomy" id="152421"/>
    <lineage>
        <taxon>Eukaryota</taxon>
        <taxon>Viridiplantae</taxon>
        <taxon>Streptophyta</taxon>
        <taxon>Embryophyta</taxon>
        <taxon>Tracheophyta</taxon>
        <taxon>Spermatophyta</taxon>
        <taxon>Magnoliopsida</taxon>
        <taxon>eudicotyledons</taxon>
        <taxon>Gunneridae</taxon>
        <taxon>Pentapetalae</taxon>
        <taxon>rosids</taxon>
        <taxon>malvids</taxon>
        <taxon>Malvales</taxon>
        <taxon>Dipterocarpaceae</taxon>
        <taxon>Rubroshorea</taxon>
    </lineage>
</organism>
<keyword evidence="4" id="KW-1133">Transmembrane helix</keyword>
<keyword evidence="3 6" id="KW-0732">Signal</keyword>
<dbReference type="GO" id="GO:0016020">
    <property type="term" value="C:membrane"/>
    <property type="evidence" value="ECO:0007669"/>
    <property type="project" value="UniProtKB-SubCell"/>
</dbReference>
<evidence type="ECO:0000259" key="7">
    <source>
        <dbReference type="Pfam" id="PF13947"/>
    </source>
</evidence>
<dbReference type="EMBL" id="BPVZ01000003">
    <property type="protein sequence ID" value="GKU89115.1"/>
    <property type="molecule type" value="Genomic_DNA"/>
</dbReference>
<name>A0AAV5HQN8_9ROSI</name>
<feature type="chain" id="PRO_5043472980" description="Wall-associated receptor kinase galacturonan-binding domain-containing protein" evidence="6">
    <location>
        <begin position="19"/>
        <end position="284"/>
    </location>
</feature>
<sequence>MLRTKFILVLSLMALALSLCPDACMARAKYKPCSPFSSCGNHSIKYPFRLNTDPVECGLPGYELVCENNRTTLVTEQGKFFVENVTEYTRYYEGADGKSFVGNKPGYTVRLVDASLWRDKCSIPRSSLSCPCCGFGGYTMYVLNCNIAMNSSLYVDTSACTNRSSPPYTYFFLSNYETKASDFNESCRIEAEISLSQIWSSQIPFSWPNITGLSASDIYHKLLEGYEIDWDWFTYNRCRVNKITLKEILQSVEYALEAIFLYDNIPLLCYLYLFSGEGYWLFEL</sequence>
<evidence type="ECO:0000256" key="4">
    <source>
        <dbReference type="ARBA" id="ARBA00022989"/>
    </source>
</evidence>
<gene>
    <name evidence="8" type="ORF">SLEP1_g3302</name>
</gene>
<keyword evidence="2" id="KW-0812">Transmembrane</keyword>
<protein>
    <recommendedName>
        <fullName evidence="7">Wall-associated receptor kinase galacturonan-binding domain-containing protein</fullName>
    </recommendedName>
</protein>
<reference evidence="8 9" key="1">
    <citation type="journal article" date="2021" name="Commun. Biol.">
        <title>The genome of Shorea leprosula (Dipterocarpaceae) highlights the ecological relevance of drought in aseasonal tropical rainforests.</title>
        <authorList>
            <person name="Ng K.K.S."/>
            <person name="Kobayashi M.J."/>
            <person name="Fawcett J.A."/>
            <person name="Hatakeyama M."/>
            <person name="Paape T."/>
            <person name="Ng C.H."/>
            <person name="Ang C.C."/>
            <person name="Tnah L.H."/>
            <person name="Lee C.T."/>
            <person name="Nishiyama T."/>
            <person name="Sese J."/>
            <person name="O'Brien M.J."/>
            <person name="Copetti D."/>
            <person name="Mohd Noor M.I."/>
            <person name="Ong R.C."/>
            <person name="Putra M."/>
            <person name="Sireger I.Z."/>
            <person name="Indrioko S."/>
            <person name="Kosugi Y."/>
            <person name="Izuno A."/>
            <person name="Isagi Y."/>
            <person name="Lee S.L."/>
            <person name="Shimizu K.K."/>
        </authorList>
    </citation>
    <scope>NUCLEOTIDE SEQUENCE [LARGE SCALE GENOMIC DNA]</scope>
    <source>
        <strain evidence="8">214</strain>
    </source>
</reference>
<dbReference type="PANTHER" id="PTHR33138:SF30">
    <property type="entry name" value="LEAF RUST 10 DISEASE-RESISTANCE LOCUS RECEPTOR-LIKE PROTEIN KINASE-LIKE 2.7"/>
    <property type="match status" value="1"/>
</dbReference>
<dbReference type="PANTHER" id="PTHR33138">
    <property type="entry name" value="OS01G0690200 PROTEIN"/>
    <property type="match status" value="1"/>
</dbReference>
<feature type="signal peptide" evidence="6">
    <location>
        <begin position="1"/>
        <end position="18"/>
    </location>
</feature>
<evidence type="ECO:0000313" key="8">
    <source>
        <dbReference type="EMBL" id="GKU89115.1"/>
    </source>
</evidence>
<dbReference type="InterPro" id="IPR025287">
    <property type="entry name" value="WAK_GUB"/>
</dbReference>
<keyword evidence="9" id="KW-1185">Reference proteome</keyword>
<evidence type="ECO:0000256" key="6">
    <source>
        <dbReference type="SAM" id="SignalP"/>
    </source>
</evidence>
<comment type="caution">
    <text evidence="8">The sequence shown here is derived from an EMBL/GenBank/DDBJ whole genome shotgun (WGS) entry which is preliminary data.</text>
</comment>
<evidence type="ECO:0000256" key="1">
    <source>
        <dbReference type="ARBA" id="ARBA00004167"/>
    </source>
</evidence>